<evidence type="ECO:0008006" key="10">
    <source>
        <dbReference type="Google" id="ProtNLM"/>
    </source>
</evidence>
<evidence type="ECO:0000313" key="9">
    <source>
        <dbReference type="Proteomes" id="UP000325780"/>
    </source>
</evidence>
<dbReference type="PANTHER" id="PTHR15549">
    <property type="entry name" value="PAIRED IMMUNOGLOBULIN-LIKE TYPE 2 RECEPTOR"/>
    <property type="match status" value="1"/>
</dbReference>
<evidence type="ECO:0000256" key="6">
    <source>
        <dbReference type="SAM" id="Phobius"/>
    </source>
</evidence>
<keyword evidence="2 6" id="KW-0812">Transmembrane</keyword>
<feature type="region of interest" description="Disordered" evidence="5">
    <location>
        <begin position="222"/>
        <end position="270"/>
    </location>
</feature>
<evidence type="ECO:0000256" key="1">
    <source>
        <dbReference type="ARBA" id="ARBA00004167"/>
    </source>
</evidence>
<proteinExistence type="predicted"/>
<dbReference type="GO" id="GO:0016020">
    <property type="term" value="C:membrane"/>
    <property type="evidence" value="ECO:0007669"/>
    <property type="project" value="UniProtKB-SubCell"/>
</dbReference>
<feature type="compositionally biased region" description="Low complexity" evidence="5">
    <location>
        <begin position="118"/>
        <end position="141"/>
    </location>
</feature>
<name>A0A5N6U783_ASPAV</name>
<dbReference type="Proteomes" id="UP000325780">
    <property type="component" value="Unassembled WGS sequence"/>
</dbReference>
<dbReference type="AlphaFoldDB" id="A0A5N6U783"/>
<dbReference type="GO" id="GO:0071944">
    <property type="term" value="C:cell periphery"/>
    <property type="evidence" value="ECO:0007669"/>
    <property type="project" value="UniProtKB-ARBA"/>
</dbReference>
<dbReference type="EMBL" id="ML742029">
    <property type="protein sequence ID" value="KAE8154466.1"/>
    <property type="molecule type" value="Genomic_DNA"/>
</dbReference>
<keyword evidence="4 6" id="KW-0472">Membrane</keyword>
<feature type="region of interest" description="Disordered" evidence="5">
    <location>
        <begin position="118"/>
        <end position="155"/>
    </location>
</feature>
<feature type="transmembrane region" description="Helical" evidence="6">
    <location>
        <begin position="160"/>
        <end position="182"/>
    </location>
</feature>
<evidence type="ECO:0000256" key="7">
    <source>
        <dbReference type="SAM" id="SignalP"/>
    </source>
</evidence>
<reference evidence="8 9" key="1">
    <citation type="submission" date="2019-04" db="EMBL/GenBank/DDBJ databases">
        <title>Friends and foes A comparative genomics study of 23 Aspergillus species from section Flavi.</title>
        <authorList>
            <consortium name="DOE Joint Genome Institute"/>
            <person name="Kjaerbolling I."/>
            <person name="Vesth T."/>
            <person name="Frisvad J.C."/>
            <person name="Nybo J.L."/>
            <person name="Theobald S."/>
            <person name="Kildgaard S."/>
            <person name="Isbrandt T."/>
            <person name="Kuo A."/>
            <person name="Sato A."/>
            <person name="Lyhne E.K."/>
            <person name="Kogle M.E."/>
            <person name="Wiebenga A."/>
            <person name="Kun R.S."/>
            <person name="Lubbers R.J."/>
            <person name="Makela M.R."/>
            <person name="Barry K."/>
            <person name="Chovatia M."/>
            <person name="Clum A."/>
            <person name="Daum C."/>
            <person name="Haridas S."/>
            <person name="He G."/>
            <person name="LaButti K."/>
            <person name="Lipzen A."/>
            <person name="Mondo S."/>
            <person name="Riley R."/>
            <person name="Salamov A."/>
            <person name="Simmons B.A."/>
            <person name="Magnuson J.K."/>
            <person name="Henrissat B."/>
            <person name="Mortensen U.H."/>
            <person name="Larsen T.O."/>
            <person name="Devries R.P."/>
            <person name="Grigoriev I.V."/>
            <person name="Machida M."/>
            <person name="Baker S.E."/>
            <person name="Andersen M.R."/>
        </authorList>
    </citation>
    <scope>NUCLEOTIDE SEQUENCE [LARGE SCALE GENOMIC DNA]</scope>
    <source>
        <strain evidence="8 9">IBT 18842</strain>
    </source>
</reference>
<feature type="chain" id="PRO_5024952258" description="Mid2 domain-containing protein" evidence="7">
    <location>
        <begin position="23"/>
        <end position="270"/>
    </location>
</feature>
<gene>
    <name evidence="8" type="ORF">BDV25DRAFT_109609</name>
</gene>
<sequence>MARRLPLNLAYYALCWLTCVKAWSITWRNETGARVEHEDTGAQNCTRIYHLKGEEFSFDPEGQWCLNFWDEPECENRVGWSCDGKIWRKLASRNISAFDVYAMPPVSVSAYGLASTSTSTSSSTVATTSSTSPATATAHTTEPAQSENDSGSGSSLSGGAIAGIVVGVVAGVAILAVGFFFWGKRRRSKPASTAGAATDVPPPGPAVHPNIPEAMAAQKPTMSEMQTPVSPYYHPAGGKTVELPGDRADAELSASRQLQELEGDSSVKRF</sequence>
<evidence type="ECO:0000256" key="4">
    <source>
        <dbReference type="ARBA" id="ARBA00023136"/>
    </source>
</evidence>
<comment type="subcellular location">
    <subcellularLocation>
        <location evidence="1">Membrane</location>
        <topology evidence="1">Single-pass membrane protein</topology>
    </subcellularLocation>
</comment>
<feature type="signal peptide" evidence="7">
    <location>
        <begin position="1"/>
        <end position="22"/>
    </location>
</feature>
<organism evidence="8 9">
    <name type="scientific">Aspergillus avenaceus</name>
    <dbReference type="NCBI Taxonomy" id="36643"/>
    <lineage>
        <taxon>Eukaryota</taxon>
        <taxon>Fungi</taxon>
        <taxon>Dikarya</taxon>
        <taxon>Ascomycota</taxon>
        <taxon>Pezizomycotina</taxon>
        <taxon>Eurotiomycetes</taxon>
        <taxon>Eurotiomycetidae</taxon>
        <taxon>Eurotiales</taxon>
        <taxon>Aspergillaceae</taxon>
        <taxon>Aspergillus</taxon>
        <taxon>Aspergillus subgen. Circumdati</taxon>
    </lineage>
</organism>
<evidence type="ECO:0000256" key="2">
    <source>
        <dbReference type="ARBA" id="ARBA00022692"/>
    </source>
</evidence>
<evidence type="ECO:0000256" key="3">
    <source>
        <dbReference type="ARBA" id="ARBA00022989"/>
    </source>
</evidence>
<dbReference type="OrthoDB" id="4505626at2759"/>
<protein>
    <recommendedName>
        <fullName evidence="10">Mid2 domain-containing protein</fullName>
    </recommendedName>
</protein>
<keyword evidence="7" id="KW-0732">Signal</keyword>
<evidence type="ECO:0000313" key="8">
    <source>
        <dbReference type="EMBL" id="KAE8154466.1"/>
    </source>
</evidence>
<keyword evidence="3 6" id="KW-1133">Transmembrane helix</keyword>
<dbReference type="InterPro" id="IPR051694">
    <property type="entry name" value="Immunoregulatory_rcpt-like"/>
</dbReference>
<keyword evidence="9" id="KW-1185">Reference proteome</keyword>
<accession>A0A5N6U783</accession>
<evidence type="ECO:0000256" key="5">
    <source>
        <dbReference type="SAM" id="MobiDB-lite"/>
    </source>
</evidence>